<feature type="compositionally biased region" description="Low complexity" evidence="3">
    <location>
        <begin position="868"/>
        <end position="878"/>
    </location>
</feature>
<feature type="compositionally biased region" description="Polar residues" evidence="3">
    <location>
        <begin position="704"/>
        <end position="713"/>
    </location>
</feature>
<dbReference type="GO" id="GO:0005737">
    <property type="term" value="C:cytoplasm"/>
    <property type="evidence" value="ECO:0007669"/>
    <property type="project" value="TreeGrafter"/>
</dbReference>
<evidence type="ECO:0000256" key="3">
    <source>
        <dbReference type="SAM" id="MobiDB-lite"/>
    </source>
</evidence>
<dbReference type="Pfam" id="PF10428">
    <property type="entry name" value="SOG2"/>
    <property type="match status" value="1"/>
</dbReference>
<feature type="region of interest" description="Disordered" evidence="3">
    <location>
        <begin position="845"/>
        <end position="925"/>
    </location>
</feature>
<keyword evidence="2" id="KW-0677">Repeat</keyword>
<name>A0A5C3LB29_COPMA</name>
<dbReference type="STRING" id="230819.A0A5C3LB29"/>
<sequence length="925" mass="103590">MYFEALHADRGTQDPLSQDFVLNAINNSPDGGSTIVLSKLDLTEVPIDSVKQLARVKKGKSDDECIVERITLGNNRLSTLPTEFTFITRLRYLNLKHNSFSRFPDVITILPVLDTLDISHNKITNFPQTPGQLVNLRVFSFSRNKITQLPPYFPHFHNLELLRLDRNPIEWPPQSVLDAGTHEDDKDMKSWIHHIQDWIDYNVSASAYQDDSGYGEIMEFEQASVQDKSNTWKFPNREILPSTQSPWHTRSFSVDSTSSIVSGSFLQTEASVDADWKSSILPSPAGITDSPIPQHENDRGSSTEHLDNLMVRPTSVQTELSDSDYDAQLHLHIRTSSVTDQRQPFNYVPAKQSLPDLRSSSWKEEPTYAYNFVDTQLKPSISRNSAASMDTQSDSTLTRGTPSMAFQRNSYFQRLTTMPQSIQLPQPLLCLVETARSILFVTSQIYQTVEHYANHAIDEKDAFVFKKVLEPANADMLQLINSLERYDTSTRKGLPSGPVCRALLESCRNTIAVTHKAVGLFGIQLRIAPCEDFRYSRWILLELYASTVEISVAWQNLLPHSEALKVFLNGKPGSAFLAAMSESFQPSRRNDGLSPAPRLRNTDFSSVRTHNARRHAGSFSHRDVEIGKELPNNYDEPVPRLVVQTSASTLRIPKRQVTAPPAVPSLPIKLALPAFSSSSIPEEDSPSGHHFRIDDTQDPPPLSVGQTSNSRSQDFAGEIRHRVDSHAIRVMLESLDSTQNLWITVEESLAPLDPSTRELVSRGRDIGKKIVLTLRDAIENSRGVNQQSVDSMQLFIKVLNQLYVILKGSSRSRPTLPSIRSTIGRVIESLEEFVKLLHLPVGMSRSYSETPSFSNPFGPMAPMDDNRLASSLSRTRSAQPSPKPSWSIGSEEYPRSGFSTTSGLRLPSTGYLPGREPWTESPDPV</sequence>
<organism evidence="4 5">
    <name type="scientific">Coprinopsis marcescibilis</name>
    <name type="common">Agaric fungus</name>
    <name type="synonym">Psathyrella marcescibilis</name>
    <dbReference type="NCBI Taxonomy" id="230819"/>
    <lineage>
        <taxon>Eukaryota</taxon>
        <taxon>Fungi</taxon>
        <taxon>Dikarya</taxon>
        <taxon>Basidiomycota</taxon>
        <taxon>Agaricomycotina</taxon>
        <taxon>Agaricomycetes</taxon>
        <taxon>Agaricomycetidae</taxon>
        <taxon>Agaricales</taxon>
        <taxon>Agaricineae</taxon>
        <taxon>Psathyrellaceae</taxon>
        <taxon>Coprinopsis</taxon>
    </lineage>
</organism>
<dbReference type="InterPro" id="IPR050216">
    <property type="entry name" value="LRR_domain-containing"/>
</dbReference>
<dbReference type="Gene3D" id="3.80.10.10">
    <property type="entry name" value="Ribonuclease Inhibitor"/>
    <property type="match status" value="1"/>
</dbReference>
<feature type="region of interest" description="Disordered" evidence="3">
    <location>
        <begin position="677"/>
        <end position="714"/>
    </location>
</feature>
<dbReference type="InterPro" id="IPR001611">
    <property type="entry name" value="Leu-rich_rpt"/>
</dbReference>
<dbReference type="OrthoDB" id="1394818at2759"/>
<feature type="compositionally biased region" description="Polar residues" evidence="3">
    <location>
        <begin position="845"/>
        <end position="855"/>
    </location>
</feature>
<dbReference type="InterPro" id="IPR032675">
    <property type="entry name" value="LRR_dom_sf"/>
</dbReference>
<reference evidence="4 5" key="1">
    <citation type="journal article" date="2019" name="Nat. Ecol. Evol.">
        <title>Megaphylogeny resolves global patterns of mushroom evolution.</title>
        <authorList>
            <person name="Varga T."/>
            <person name="Krizsan K."/>
            <person name="Foldi C."/>
            <person name="Dima B."/>
            <person name="Sanchez-Garcia M."/>
            <person name="Sanchez-Ramirez S."/>
            <person name="Szollosi G.J."/>
            <person name="Szarkandi J.G."/>
            <person name="Papp V."/>
            <person name="Albert L."/>
            <person name="Andreopoulos W."/>
            <person name="Angelini C."/>
            <person name="Antonin V."/>
            <person name="Barry K.W."/>
            <person name="Bougher N.L."/>
            <person name="Buchanan P."/>
            <person name="Buyck B."/>
            <person name="Bense V."/>
            <person name="Catcheside P."/>
            <person name="Chovatia M."/>
            <person name="Cooper J."/>
            <person name="Damon W."/>
            <person name="Desjardin D."/>
            <person name="Finy P."/>
            <person name="Geml J."/>
            <person name="Haridas S."/>
            <person name="Hughes K."/>
            <person name="Justo A."/>
            <person name="Karasinski D."/>
            <person name="Kautmanova I."/>
            <person name="Kiss B."/>
            <person name="Kocsube S."/>
            <person name="Kotiranta H."/>
            <person name="LaButti K.M."/>
            <person name="Lechner B.E."/>
            <person name="Liimatainen K."/>
            <person name="Lipzen A."/>
            <person name="Lukacs Z."/>
            <person name="Mihaltcheva S."/>
            <person name="Morgado L.N."/>
            <person name="Niskanen T."/>
            <person name="Noordeloos M.E."/>
            <person name="Ohm R.A."/>
            <person name="Ortiz-Santana B."/>
            <person name="Ovrebo C."/>
            <person name="Racz N."/>
            <person name="Riley R."/>
            <person name="Savchenko A."/>
            <person name="Shiryaev A."/>
            <person name="Soop K."/>
            <person name="Spirin V."/>
            <person name="Szebenyi C."/>
            <person name="Tomsovsky M."/>
            <person name="Tulloss R.E."/>
            <person name="Uehling J."/>
            <person name="Grigoriev I.V."/>
            <person name="Vagvolgyi C."/>
            <person name="Papp T."/>
            <person name="Martin F.M."/>
            <person name="Miettinen O."/>
            <person name="Hibbett D.S."/>
            <person name="Nagy L.G."/>
        </authorList>
    </citation>
    <scope>NUCLEOTIDE SEQUENCE [LARGE SCALE GENOMIC DNA]</scope>
    <source>
        <strain evidence="4 5">CBS 121175</strain>
    </source>
</reference>
<dbReference type="PROSITE" id="PS51450">
    <property type="entry name" value="LRR"/>
    <property type="match status" value="1"/>
</dbReference>
<evidence type="ECO:0008006" key="6">
    <source>
        <dbReference type="Google" id="ProtNLM"/>
    </source>
</evidence>
<dbReference type="SMART" id="SM00369">
    <property type="entry name" value="LRR_TYP"/>
    <property type="match status" value="3"/>
</dbReference>
<proteinExistence type="predicted"/>
<dbReference type="InterPro" id="IPR019487">
    <property type="entry name" value="RAM_signalling_pathway_SOG2"/>
</dbReference>
<dbReference type="PANTHER" id="PTHR48051:SF1">
    <property type="entry name" value="RAS SUPPRESSOR PROTEIN 1"/>
    <property type="match status" value="1"/>
</dbReference>
<keyword evidence="5" id="KW-1185">Reference proteome</keyword>
<feature type="region of interest" description="Disordered" evidence="3">
    <location>
        <begin position="283"/>
        <end position="303"/>
    </location>
</feature>
<evidence type="ECO:0000256" key="2">
    <source>
        <dbReference type="ARBA" id="ARBA00022737"/>
    </source>
</evidence>
<dbReference type="InterPro" id="IPR003591">
    <property type="entry name" value="Leu-rich_rpt_typical-subtyp"/>
</dbReference>
<evidence type="ECO:0000313" key="4">
    <source>
        <dbReference type="EMBL" id="TFK29822.1"/>
    </source>
</evidence>
<protein>
    <recommendedName>
        <fullName evidence="6">L domain-like protein</fullName>
    </recommendedName>
</protein>
<keyword evidence="1" id="KW-0433">Leucine-rich repeat</keyword>
<dbReference type="AlphaFoldDB" id="A0A5C3LB29"/>
<evidence type="ECO:0000313" key="5">
    <source>
        <dbReference type="Proteomes" id="UP000307440"/>
    </source>
</evidence>
<dbReference type="SUPFAM" id="SSF52075">
    <property type="entry name" value="Outer arm dynein light chain 1"/>
    <property type="match status" value="1"/>
</dbReference>
<dbReference type="EMBL" id="ML210147">
    <property type="protein sequence ID" value="TFK29822.1"/>
    <property type="molecule type" value="Genomic_DNA"/>
</dbReference>
<evidence type="ECO:0000256" key="1">
    <source>
        <dbReference type="ARBA" id="ARBA00022614"/>
    </source>
</evidence>
<accession>A0A5C3LB29</accession>
<dbReference type="PANTHER" id="PTHR48051">
    <property type="match status" value="1"/>
</dbReference>
<dbReference type="Proteomes" id="UP000307440">
    <property type="component" value="Unassembled WGS sequence"/>
</dbReference>
<gene>
    <name evidence="4" type="ORF">FA15DRAFT_180243</name>
</gene>
<dbReference type="Pfam" id="PF13855">
    <property type="entry name" value="LRR_8"/>
    <property type="match status" value="1"/>
</dbReference>